<dbReference type="PANTHER" id="PTHR21231">
    <property type="entry name" value="XPA-BINDING PROTEIN 1-RELATED"/>
    <property type="match status" value="1"/>
</dbReference>
<evidence type="ECO:0000256" key="1">
    <source>
        <dbReference type="ARBA" id="ARBA00005290"/>
    </source>
</evidence>
<dbReference type="SUPFAM" id="SSF52540">
    <property type="entry name" value="P-loop containing nucleoside triphosphate hydrolases"/>
    <property type="match status" value="1"/>
</dbReference>
<dbReference type="InterPro" id="IPR030231">
    <property type="entry name" value="Gpn2"/>
</dbReference>
<dbReference type="FunFam" id="3.40.50.300:FF:000338">
    <property type="entry name" value="GPN-loop GTPase 2"/>
    <property type="match status" value="1"/>
</dbReference>
<proteinExistence type="inferred from homology"/>
<feature type="compositionally biased region" description="Basic and acidic residues" evidence="6">
    <location>
        <begin position="308"/>
        <end position="322"/>
    </location>
</feature>
<dbReference type="AlphaFoldDB" id="A0A4V4LU77"/>
<dbReference type="OrthoDB" id="5839at2759"/>
<feature type="region of interest" description="Disordered" evidence="6">
    <location>
        <begin position="308"/>
        <end position="364"/>
    </location>
</feature>
<dbReference type="Gene3D" id="3.40.50.300">
    <property type="entry name" value="P-loop containing nucleotide triphosphate hydrolases"/>
    <property type="match status" value="1"/>
</dbReference>
<name>A0A4V4LU77_9BASI</name>
<evidence type="ECO:0000256" key="3">
    <source>
        <dbReference type="ARBA" id="ARBA00022801"/>
    </source>
</evidence>
<sequence>MTKFGQIVIGPPGAGKTTYVDGLSQYLSALQRPISRINLDPAADEPPYQPDIDIRDLCTVTDIMEEHSLGPNGAMLFAFEYIDLNFDWLEDKINESDSNYLVFDMPGQVELTTGHISLINILEKLKKKLDCRLVVVHLTDAQSVADPSRYIAVCLLALRTMLALEQPQINVLSKIDTLPRFGDLPFNLDYYTQVQDLDYICDYLNRQRHTQRLEGLNRAICEMVEDFGLVSFETLAVEDKASMTKIVRLTDRVCGYVFQGELAEQDSALSLFTSAMGSLPGEHDMDVQERWLDAREDYDAYEEEMWKEEGELVAKEESERESMSTQNTKQSPQPPSQVTEMRPTVNTFSGAERPTIQTTNRAKS</sequence>
<comment type="caution">
    <text evidence="7">The sequence shown here is derived from an EMBL/GenBank/DDBJ whole genome shotgun (WGS) entry which is preliminary data.</text>
</comment>
<keyword evidence="3 5" id="KW-0378">Hydrolase</keyword>
<evidence type="ECO:0000256" key="4">
    <source>
        <dbReference type="ARBA" id="ARBA00023134"/>
    </source>
</evidence>
<evidence type="ECO:0000313" key="8">
    <source>
        <dbReference type="Proteomes" id="UP000310189"/>
    </source>
</evidence>
<dbReference type="Pfam" id="PF03029">
    <property type="entry name" value="ATP_bind_1"/>
    <property type="match status" value="1"/>
</dbReference>
<evidence type="ECO:0000256" key="6">
    <source>
        <dbReference type="SAM" id="MobiDB-lite"/>
    </source>
</evidence>
<gene>
    <name evidence="7" type="ORF">E3P99_00277</name>
</gene>
<keyword evidence="8" id="KW-1185">Reference proteome</keyword>
<organism evidence="7 8">
    <name type="scientific">Wallemia hederae</name>
    <dbReference type="NCBI Taxonomy" id="1540922"/>
    <lineage>
        <taxon>Eukaryota</taxon>
        <taxon>Fungi</taxon>
        <taxon>Dikarya</taxon>
        <taxon>Basidiomycota</taxon>
        <taxon>Wallemiomycotina</taxon>
        <taxon>Wallemiomycetes</taxon>
        <taxon>Wallemiales</taxon>
        <taxon>Wallemiaceae</taxon>
        <taxon>Wallemia</taxon>
    </lineage>
</organism>
<evidence type="ECO:0000313" key="7">
    <source>
        <dbReference type="EMBL" id="TIA93133.1"/>
    </source>
</evidence>
<evidence type="ECO:0000256" key="2">
    <source>
        <dbReference type="ARBA" id="ARBA00022741"/>
    </source>
</evidence>
<reference evidence="7 8" key="1">
    <citation type="submission" date="2019-03" db="EMBL/GenBank/DDBJ databases">
        <title>Sequencing 23 genomes of Wallemia ichthyophaga.</title>
        <authorList>
            <person name="Gostincar C."/>
        </authorList>
    </citation>
    <scope>NUCLEOTIDE SEQUENCE [LARGE SCALE GENOMIC DNA]</scope>
    <source>
        <strain evidence="7 8">EXF-5753</strain>
    </source>
</reference>
<dbReference type="GO" id="GO:0005525">
    <property type="term" value="F:GTP binding"/>
    <property type="evidence" value="ECO:0007669"/>
    <property type="project" value="UniProtKB-KW"/>
</dbReference>
<accession>A0A4V4LU77</accession>
<dbReference type="CDD" id="cd17871">
    <property type="entry name" value="GPN2"/>
    <property type="match status" value="1"/>
</dbReference>
<feature type="compositionally biased region" description="Polar residues" evidence="6">
    <location>
        <begin position="323"/>
        <end position="364"/>
    </location>
</feature>
<comment type="function">
    <text evidence="5">Small GTPase required for proper localization of RNA polymerase II and III (RNAPII and RNAPIII). May act at an RNAP assembly step prior to nuclear import.</text>
</comment>
<keyword evidence="4 5" id="KW-0342">GTP-binding</keyword>
<dbReference type="InterPro" id="IPR027417">
    <property type="entry name" value="P-loop_NTPase"/>
</dbReference>
<comment type="subunit">
    <text evidence="5">Binds to RNA polymerase II (RNAPII).</text>
</comment>
<dbReference type="Proteomes" id="UP000310189">
    <property type="component" value="Unassembled WGS sequence"/>
</dbReference>
<dbReference type="PANTHER" id="PTHR21231:SF3">
    <property type="entry name" value="GPN-LOOP GTPASE 2"/>
    <property type="match status" value="1"/>
</dbReference>
<dbReference type="InterPro" id="IPR004130">
    <property type="entry name" value="Gpn"/>
</dbReference>
<keyword evidence="2 5" id="KW-0547">Nucleotide-binding</keyword>
<protein>
    <recommendedName>
        <fullName evidence="5">GPN-loop GTPase 2</fullName>
    </recommendedName>
</protein>
<dbReference type="GO" id="GO:0005737">
    <property type="term" value="C:cytoplasm"/>
    <property type="evidence" value="ECO:0007669"/>
    <property type="project" value="TreeGrafter"/>
</dbReference>
<dbReference type="GO" id="GO:0003924">
    <property type="term" value="F:GTPase activity"/>
    <property type="evidence" value="ECO:0007669"/>
    <property type="project" value="TreeGrafter"/>
</dbReference>
<comment type="similarity">
    <text evidence="1 5">Belongs to the GPN-loop GTPase family.</text>
</comment>
<dbReference type="EMBL" id="SPNW01000003">
    <property type="protein sequence ID" value="TIA93133.1"/>
    <property type="molecule type" value="Genomic_DNA"/>
</dbReference>
<evidence type="ECO:0000256" key="5">
    <source>
        <dbReference type="RuleBase" id="RU365059"/>
    </source>
</evidence>